<keyword evidence="2" id="KW-0472">Membrane</keyword>
<feature type="transmembrane region" description="Helical" evidence="2">
    <location>
        <begin position="459"/>
        <end position="482"/>
    </location>
</feature>
<feature type="transmembrane region" description="Helical" evidence="2">
    <location>
        <begin position="645"/>
        <end position="669"/>
    </location>
</feature>
<gene>
    <name evidence="3" type="ORF">CLAFUR5_14335</name>
</gene>
<feature type="region of interest" description="Disordered" evidence="1">
    <location>
        <begin position="150"/>
        <end position="189"/>
    </location>
</feature>
<evidence type="ECO:0000313" key="3">
    <source>
        <dbReference type="EMBL" id="UJO25055.1"/>
    </source>
</evidence>
<evidence type="ECO:0000256" key="1">
    <source>
        <dbReference type="SAM" id="MobiDB-lite"/>
    </source>
</evidence>
<dbReference type="PANTHER" id="PTHR37544:SF1">
    <property type="entry name" value="PHOSPHORIBOSYLAMINOIMIDAZOLE-SUCCINOCARBOXAMIDE SYNTHASE"/>
    <property type="match status" value="1"/>
</dbReference>
<accession>A0A9Q8PMB2</accession>
<feature type="region of interest" description="Disordered" evidence="1">
    <location>
        <begin position="561"/>
        <end position="584"/>
    </location>
</feature>
<evidence type="ECO:0000313" key="4">
    <source>
        <dbReference type="Proteomes" id="UP000756132"/>
    </source>
</evidence>
<dbReference type="EMBL" id="CP090175">
    <property type="protein sequence ID" value="UJO25055.1"/>
    <property type="molecule type" value="Genomic_DNA"/>
</dbReference>
<dbReference type="GeneID" id="71994213"/>
<feature type="transmembrane region" description="Helical" evidence="2">
    <location>
        <begin position="420"/>
        <end position="439"/>
    </location>
</feature>
<feature type="transmembrane region" description="Helical" evidence="2">
    <location>
        <begin position="603"/>
        <end position="625"/>
    </location>
</feature>
<reference evidence="3" key="1">
    <citation type="submission" date="2021-12" db="EMBL/GenBank/DDBJ databases">
        <authorList>
            <person name="Zaccaron A."/>
            <person name="Stergiopoulos I."/>
        </authorList>
    </citation>
    <scope>NUCLEOTIDE SEQUENCE</scope>
    <source>
        <strain evidence="3">Race5_Kim</strain>
    </source>
</reference>
<dbReference type="AlphaFoldDB" id="A0A9Q8PMB2"/>
<sequence length="912" mass="101310">MSTNLSPTDNGYVVRHTNVSNPSVIHSRPSQQSITASEDYYSLSGSNSSTHSNDLINARAAGASSHTITRFQTPPSRYRTPQQSRDLLPLQQHVEVPVQEQFRKTPMRGHGERRLSQEQAAASVEQPLLPAQAQLKAGGIRRKPVASMVTEDNGAKRESHISPTDARSSVAQDMDREQNAPTPGVDDTPYIHFALDQLTRDEEVRGSRRYVGGPGIEGDYPYQIPAGTQMPFQAPSGRYEPVAQEERDIVEQSPFSDPPARNSDHISIESPQLYPPGLRHEQGPNVFVPVPEDESRQPPLNFVPGILRPLQLGTYILLLVVYVILLIFAAAWSRGNTGLWRYASLGDGRYFVFQYLPTILGMILLMWLFEIQKAVYRVTPFIAMGSSRRVISRMAGAKLPLQPKGFVLPYFGHFGARQPVVGIFLLVAWLQLFTIPLLGSAFNVYQDNQARWSWLATQGVIWVVIALYILLLVALITLFIWLRRSSTGLKWDSRSLADMAVLLERSNALDGLGEGVPQLGYFHAAHRPDEVFHTYGVPDKQARSHHVVDGQIREKRYSDLSSYHEGGQPRLSKEAMLPRDEAEDEVSSDAHHGSALPWYLRPFLAILWPIIAIVLLIAFLIVSYLPSTAVSNGFDPMVPAAVSGMGYSGTNFLYSFVPTLLAMLCLLFWMDIDLAYRHLAPFASLTSHQTRHGDPEKAANAWGDVAERTILVSYAADLPFFVTLSAIFNRHWRVALTSFITILATALPILAGGVFWAQFYISLQTVRISAHMPAYYALTVFVTIYALAYLAIFPPSSLRHATFPADLNTFAGIKELFHQSRLLDDVAFRNPVSKTDLVTRLLSSTPGMQVMSVPAAAASKVSVADSVRGFGRARVNAAPASVPGQYETPRYAFGRFMGRDGRDYDLFDRVRA</sequence>
<feature type="compositionally biased region" description="Polar residues" evidence="1">
    <location>
        <begin position="161"/>
        <end position="171"/>
    </location>
</feature>
<feature type="compositionally biased region" description="Basic and acidic residues" evidence="1">
    <location>
        <begin position="571"/>
        <end position="580"/>
    </location>
</feature>
<keyword evidence="2" id="KW-0812">Transmembrane</keyword>
<name>A0A9Q8PMB2_PASFU</name>
<evidence type="ECO:0000256" key="2">
    <source>
        <dbReference type="SAM" id="Phobius"/>
    </source>
</evidence>
<protein>
    <recommendedName>
        <fullName evidence="5">Phosphoribosylaminoimidazole-succinocarboxamide synthase</fullName>
    </recommendedName>
</protein>
<proteinExistence type="predicted"/>
<feature type="transmembrane region" description="Helical" evidence="2">
    <location>
        <begin position="312"/>
        <end position="332"/>
    </location>
</feature>
<keyword evidence="2" id="KW-1133">Transmembrane helix</keyword>
<dbReference type="RefSeq" id="XP_047769421.1">
    <property type="nucleotide sequence ID" value="XM_047913483.1"/>
</dbReference>
<keyword evidence="4" id="KW-1185">Reference proteome</keyword>
<reference evidence="3" key="2">
    <citation type="journal article" date="2022" name="Microb. Genom.">
        <title>A chromosome-scale genome assembly of the tomato pathogen Cladosporium fulvum reveals a compartmentalized genome architecture and the presence of a dispensable chromosome.</title>
        <authorList>
            <person name="Zaccaron A.Z."/>
            <person name="Chen L.H."/>
            <person name="Samaras A."/>
            <person name="Stergiopoulos I."/>
        </authorList>
    </citation>
    <scope>NUCLEOTIDE SEQUENCE</scope>
    <source>
        <strain evidence="3">Race5_Kim</strain>
    </source>
</reference>
<feature type="transmembrane region" description="Helical" evidence="2">
    <location>
        <begin position="352"/>
        <end position="369"/>
    </location>
</feature>
<dbReference type="OrthoDB" id="3057599at2759"/>
<feature type="region of interest" description="Disordered" evidence="1">
    <location>
        <begin position="61"/>
        <end position="83"/>
    </location>
</feature>
<feature type="compositionally biased region" description="Polar residues" evidence="1">
    <location>
        <begin position="64"/>
        <end position="83"/>
    </location>
</feature>
<dbReference type="InterPro" id="IPR021840">
    <property type="entry name" value="DUF3433"/>
</dbReference>
<feature type="transmembrane region" description="Helical" evidence="2">
    <location>
        <begin position="734"/>
        <end position="761"/>
    </location>
</feature>
<dbReference type="KEGG" id="ffu:CLAFUR5_14335"/>
<dbReference type="Pfam" id="PF11915">
    <property type="entry name" value="DUF3433"/>
    <property type="match status" value="2"/>
</dbReference>
<feature type="transmembrane region" description="Helical" evidence="2">
    <location>
        <begin position="773"/>
        <end position="793"/>
    </location>
</feature>
<organism evidence="3 4">
    <name type="scientific">Passalora fulva</name>
    <name type="common">Tomato leaf mold</name>
    <name type="synonym">Cladosporium fulvum</name>
    <dbReference type="NCBI Taxonomy" id="5499"/>
    <lineage>
        <taxon>Eukaryota</taxon>
        <taxon>Fungi</taxon>
        <taxon>Dikarya</taxon>
        <taxon>Ascomycota</taxon>
        <taxon>Pezizomycotina</taxon>
        <taxon>Dothideomycetes</taxon>
        <taxon>Dothideomycetidae</taxon>
        <taxon>Mycosphaerellales</taxon>
        <taxon>Mycosphaerellaceae</taxon>
        <taxon>Fulvia</taxon>
    </lineage>
</organism>
<dbReference type="PANTHER" id="PTHR37544">
    <property type="entry name" value="SPRAY-RELATED"/>
    <property type="match status" value="1"/>
</dbReference>
<dbReference type="Proteomes" id="UP000756132">
    <property type="component" value="Chromosome 13"/>
</dbReference>
<evidence type="ECO:0008006" key="5">
    <source>
        <dbReference type="Google" id="ProtNLM"/>
    </source>
</evidence>